<dbReference type="RefSeq" id="WP_242284823.1">
    <property type="nucleotide sequence ID" value="NZ_JAKKSL010000001.1"/>
</dbReference>
<organism evidence="4 5">
    <name type="scientific">Colwellia maritima</name>
    <dbReference type="NCBI Taxonomy" id="2912588"/>
    <lineage>
        <taxon>Bacteria</taxon>
        <taxon>Pseudomonadati</taxon>
        <taxon>Pseudomonadota</taxon>
        <taxon>Gammaproteobacteria</taxon>
        <taxon>Alteromonadales</taxon>
        <taxon>Colwelliaceae</taxon>
        <taxon>Colwellia</taxon>
    </lineage>
</organism>
<dbReference type="Gene3D" id="3.30.70.270">
    <property type="match status" value="1"/>
</dbReference>
<dbReference type="CDD" id="cd01949">
    <property type="entry name" value="GGDEF"/>
    <property type="match status" value="1"/>
</dbReference>
<evidence type="ECO:0000256" key="2">
    <source>
        <dbReference type="ARBA" id="ARBA00034247"/>
    </source>
</evidence>
<dbReference type="PANTHER" id="PTHR45138">
    <property type="entry name" value="REGULATORY COMPONENTS OF SENSORY TRANSDUCTION SYSTEM"/>
    <property type="match status" value="1"/>
</dbReference>
<dbReference type="EC" id="2.7.7.65" evidence="1"/>
<dbReference type="PROSITE" id="PS50887">
    <property type="entry name" value="GGDEF"/>
    <property type="match status" value="1"/>
</dbReference>
<comment type="catalytic activity">
    <reaction evidence="2">
        <text>2 GTP = 3',3'-c-di-GMP + 2 diphosphate</text>
        <dbReference type="Rhea" id="RHEA:24898"/>
        <dbReference type="ChEBI" id="CHEBI:33019"/>
        <dbReference type="ChEBI" id="CHEBI:37565"/>
        <dbReference type="ChEBI" id="CHEBI:58805"/>
        <dbReference type="EC" id="2.7.7.65"/>
    </reaction>
</comment>
<protein>
    <recommendedName>
        <fullName evidence="1">diguanylate cyclase</fullName>
        <ecNumber evidence="1">2.7.7.65</ecNumber>
    </recommendedName>
</protein>
<dbReference type="EMBL" id="JAKKSL010000001">
    <property type="protein sequence ID" value="MCI2283399.1"/>
    <property type="molecule type" value="Genomic_DNA"/>
</dbReference>
<dbReference type="PANTHER" id="PTHR45138:SF9">
    <property type="entry name" value="DIGUANYLATE CYCLASE DGCM-RELATED"/>
    <property type="match status" value="1"/>
</dbReference>
<evidence type="ECO:0000313" key="4">
    <source>
        <dbReference type="EMBL" id="MCI2283399.1"/>
    </source>
</evidence>
<proteinExistence type="predicted"/>
<sequence length="308" mass="35911">MKPELQLALSQTDFDKLTQALKRAFDDHLQWLSDLNYAMVCDHQNLSSFCCCDKPHYLCNFGRWYYSVDNIDICEHIDFINLGIRHKKLHLVVCNLINEFNEHGKPAKSTYLEFKQIEELFLKEIKSFLHSNLAAFRNTDHLTQLPNRHALEMFLERELSRLQRKSYQSCIAMLDIDFFKSINDKYGHSTGDEILKKFADLLTLNIRNFDFVARYGGEEFIIYFPDIDCQTTYMITEKLRKLIQHELFVTSENHVINITCSFGIASFNEGKTIKTSITDADKALYQAKNTGRNKVIINKQPTPCSVNH</sequence>
<evidence type="ECO:0000256" key="1">
    <source>
        <dbReference type="ARBA" id="ARBA00012528"/>
    </source>
</evidence>
<gene>
    <name evidence="4" type="ORF">L3081_08300</name>
</gene>
<comment type="caution">
    <text evidence="4">The sequence shown here is derived from an EMBL/GenBank/DDBJ whole genome shotgun (WGS) entry which is preliminary data.</text>
</comment>
<dbReference type="InterPro" id="IPR050469">
    <property type="entry name" value="Diguanylate_Cyclase"/>
</dbReference>
<dbReference type="Gene3D" id="1.20.120.30">
    <property type="entry name" value="Aspartate receptor, ligand-binding domain"/>
    <property type="match status" value="1"/>
</dbReference>
<dbReference type="SMART" id="SM00267">
    <property type="entry name" value="GGDEF"/>
    <property type="match status" value="1"/>
</dbReference>
<accession>A0ABS9WZK7</accession>
<dbReference type="InterPro" id="IPR043128">
    <property type="entry name" value="Rev_trsase/Diguanyl_cyclase"/>
</dbReference>
<dbReference type="Proteomes" id="UP001139646">
    <property type="component" value="Unassembled WGS sequence"/>
</dbReference>
<dbReference type="NCBIfam" id="TIGR00254">
    <property type="entry name" value="GGDEF"/>
    <property type="match status" value="1"/>
</dbReference>
<name>A0ABS9WZK7_9GAMM</name>
<dbReference type="SUPFAM" id="SSF55073">
    <property type="entry name" value="Nucleotide cyclase"/>
    <property type="match status" value="1"/>
</dbReference>
<dbReference type="InterPro" id="IPR000160">
    <property type="entry name" value="GGDEF_dom"/>
</dbReference>
<dbReference type="InterPro" id="IPR029787">
    <property type="entry name" value="Nucleotide_cyclase"/>
</dbReference>
<dbReference type="Pfam" id="PF00990">
    <property type="entry name" value="GGDEF"/>
    <property type="match status" value="1"/>
</dbReference>
<evidence type="ECO:0000259" key="3">
    <source>
        <dbReference type="PROSITE" id="PS50887"/>
    </source>
</evidence>
<feature type="domain" description="GGDEF" evidence="3">
    <location>
        <begin position="167"/>
        <end position="300"/>
    </location>
</feature>
<keyword evidence="5" id="KW-1185">Reference proteome</keyword>
<reference evidence="4" key="1">
    <citation type="submission" date="2022-01" db="EMBL/GenBank/DDBJ databases">
        <title>Colwellia maritima, isolated from seawater.</title>
        <authorList>
            <person name="Kristyanto S."/>
            <person name="Jung J."/>
            <person name="Jeon C.O."/>
        </authorList>
    </citation>
    <scope>NUCLEOTIDE SEQUENCE</scope>
    <source>
        <strain evidence="4">MSW7</strain>
    </source>
</reference>
<evidence type="ECO:0000313" key="5">
    <source>
        <dbReference type="Proteomes" id="UP001139646"/>
    </source>
</evidence>